<feature type="transmembrane region" description="Helical" evidence="15">
    <location>
        <begin position="166"/>
        <end position="189"/>
    </location>
</feature>
<name>A0A7R9V4A9_9CHLO</name>
<dbReference type="PANTHER" id="PTHR11351:SF31">
    <property type="entry name" value="DESATURASE 1, ISOFORM A-RELATED"/>
    <property type="match status" value="1"/>
</dbReference>
<dbReference type="AlphaFoldDB" id="A0A7R9V4A9"/>
<feature type="transmembrane region" description="Helical" evidence="15">
    <location>
        <begin position="313"/>
        <end position="335"/>
    </location>
</feature>
<comment type="pathway">
    <text evidence="2">Lipid metabolism.</text>
</comment>
<evidence type="ECO:0000256" key="3">
    <source>
        <dbReference type="ARBA" id="ARBA00009295"/>
    </source>
</evidence>
<proteinExistence type="inferred from homology"/>
<dbReference type="GO" id="GO:0016717">
    <property type="term" value="F:oxidoreductase activity, acting on paired donors, with oxidation of a pair of donors resulting in the reduction of molecular oxygen to two molecules of water"/>
    <property type="evidence" value="ECO:0007669"/>
    <property type="project" value="InterPro"/>
</dbReference>
<comment type="domain">
    <text evidence="13">The histidine box domains are involved in binding the catalytic metal ions.</text>
</comment>
<evidence type="ECO:0000256" key="1">
    <source>
        <dbReference type="ARBA" id="ARBA00004141"/>
    </source>
</evidence>
<evidence type="ECO:0000256" key="11">
    <source>
        <dbReference type="ARBA" id="ARBA00023136"/>
    </source>
</evidence>
<keyword evidence="9" id="KW-0408">Iron</keyword>
<gene>
    <name evidence="17" type="ORF">CEUR00632_LOCUS4061</name>
</gene>
<dbReference type="EMBL" id="HBEC01008838">
    <property type="protein sequence ID" value="CAD8284026.1"/>
    <property type="molecule type" value="Transcribed_RNA"/>
</dbReference>
<keyword evidence="8 13" id="KW-0560">Oxidoreductase</keyword>
<evidence type="ECO:0000256" key="13">
    <source>
        <dbReference type="RuleBase" id="RU000581"/>
    </source>
</evidence>
<feature type="transmembrane region" description="Helical" evidence="15">
    <location>
        <begin position="195"/>
        <end position="215"/>
    </location>
</feature>
<evidence type="ECO:0000256" key="8">
    <source>
        <dbReference type="ARBA" id="ARBA00023002"/>
    </source>
</evidence>
<evidence type="ECO:0000256" key="6">
    <source>
        <dbReference type="ARBA" id="ARBA00022832"/>
    </source>
</evidence>
<sequence length="439" mass="49441">MMLSRHPRLPEACGARSLRLGDAASAGPIARLPSLAGSGAHLHLMHTKGRPRSRYPVQYAAHADASSQQREDSSSVNTGPAGLHGANLGATADPFAPKPDWSSMSYNQQYTALFGDAPLDTLRLETKKAICRPCREAQNLEAGATKVLASDVHAVRRRNLWVDRKWTAMDVGYAAFLGGMHIVACLAPFTFSWEMVGLFMGMYFITGCLGITLSYHRQLSHRSFTTPKWLEYTLAYCGVLAAQGDPIEWVSAHRYHHLHCDTPLDPHSPYEGFWWSHAGWLLDNEITNVRVHDRTNAADMEGQWFYRWLAKTWPWHVVCQFAILFVLGGLPAVVWGGALRLCWVYHITWFVNSASHVWGNQTYATGDLSRNNWWVGILAFGEGWHNNHHAFEFSARHGLEAWQFDMTWILIKALQIVGLASNVKLPTEKQKERLRLKNV</sequence>
<evidence type="ECO:0000256" key="2">
    <source>
        <dbReference type="ARBA" id="ARBA00005189"/>
    </source>
</evidence>
<evidence type="ECO:0000256" key="14">
    <source>
        <dbReference type="SAM" id="MobiDB-lite"/>
    </source>
</evidence>
<dbReference type="InterPro" id="IPR015876">
    <property type="entry name" value="Acyl-CoA_DS"/>
</dbReference>
<evidence type="ECO:0000256" key="7">
    <source>
        <dbReference type="ARBA" id="ARBA00022989"/>
    </source>
</evidence>
<comment type="subcellular location">
    <subcellularLocation>
        <location evidence="1">Membrane</location>
        <topology evidence="1">Multi-pass membrane protein</topology>
    </subcellularLocation>
</comment>
<feature type="region of interest" description="Disordered" evidence="14">
    <location>
        <begin position="60"/>
        <end position="89"/>
    </location>
</feature>
<dbReference type="GO" id="GO:0005789">
    <property type="term" value="C:endoplasmic reticulum membrane"/>
    <property type="evidence" value="ECO:0007669"/>
    <property type="project" value="TreeGrafter"/>
</dbReference>
<keyword evidence="4 13" id="KW-0444">Lipid biosynthesis</keyword>
<evidence type="ECO:0000313" key="17">
    <source>
        <dbReference type="EMBL" id="CAD8284026.1"/>
    </source>
</evidence>
<dbReference type="PANTHER" id="PTHR11351">
    <property type="entry name" value="ACYL-COA DESATURASE"/>
    <property type="match status" value="1"/>
</dbReference>
<evidence type="ECO:0000256" key="15">
    <source>
        <dbReference type="SAM" id="Phobius"/>
    </source>
</evidence>
<evidence type="ECO:0000256" key="5">
    <source>
        <dbReference type="ARBA" id="ARBA00022692"/>
    </source>
</evidence>
<dbReference type="PRINTS" id="PR00075">
    <property type="entry name" value="FACDDSATRASE"/>
</dbReference>
<comment type="similarity">
    <text evidence="3 13">Belongs to the fatty acid desaturase type 1 family.</text>
</comment>
<dbReference type="Pfam" id="PF00487">
    <property type="entry name" value="FA_desaturase"/>
    <property type="match status" value="1"/>
</dbReference>
<keyword evidence="11 15" id="KW-0472">Membrane</keyword>
<comment type="cofactor">
    <cofactor evidence="13">
        <name>Fe(2+)</name>
        <dbReference type="ChEBI" id="CHEBI:29033"/>
    </cofactor>
</comment>
<accession>A0A7R9V4A9</accession>
<evidence type="ECO:0000256" key="12">
    <source>
        <dbReference type="ARBA" id="ARBA00023160"/>
    </source>
</evidence>
<keyword evidence="6" id="KW-0276">Fatty acid metabolism</keyword>
<protein>
    <recommendedName>
        <fullName evidence="16">Fatty acid desaturase domain-containing protein</fullName>
    </recommendedName>
</protein>
<evidence type="ECO:0000256" key="9">
    <source>
        <dbReference type="ARBA" id="ARBA00023004"/>
    </source>
</evidence>
<keyword evidence="10" id="KW-0443">Lipid metabolism</keyword>
<keyword evidence="5 13" id="KW-0812">Transmembrane</keyword>
<organism evidence="17">
    <name type="scientific">Chlamydomonas euryale</name>
    <dbReference type="NCBI Taxonomy" id="1486919"/>
    <lineage>
        <taxon>Eukaryota</taxon>
        <taxon>Viridiplantae</taxon>
        <taxon>Chlorophyta</taxon>
        <taxon>core chlorophytes</taxon>
        <taxon>Chlorophyceae</taxon>
        <taxon>CS clade</taxon>
        <taxon>Chlamydomonadales</taxon>
        <taxon>Chlamydomonadaceae</taxon>
        <taxon>Chlamydomonas</taxon>
    </lineage>
</organism>
<dbReference type="CDD" id="cd03505">
    <property type="entry name" value="Delta9-FADS-like"/>
    <property type="match status" value="1"/>
</dbReference>
<keyword evidence="7 15" id="KW-1133">Transmembrane helix</keyword>
<evidence type="ECO:0000259" key="16">
    <source>
        <dbReference type="Pfam" id="PF00487"/>
    </source>
</evidence>
<dbReference type="InterPro" id="IPR005804">
    <property type="entry name" value="FA_desaturase_dom"/>
</dbReference>
<evidence type="ECO:0000256" key="4">
    <source>
        <dbReference type="ARBA" id="ARBA00022516"/>
    </source>
</evidence>
<dbReference type="GO" id="GO:0042761">
    <property type="term" value="P:very long-chain fatty acid biosynthetic process"/>
    <property type="evidence" value="ECO:0007669"/>
    <property type="project" value="TreeGrafter"/>
</dbReference>
<keyword evidence="12 13" id="KW-0275">Fatty acid biosynthesis</keyword>
<feature type="domain" description="Fatty acid desaturase" evidence="16">
    <location>
        <begin position="196"/>
        <end position="392"/>
    </location>
</feature>
<evidence type="ECO:0000256" key="10">
    <source>
        <dbReference type="ARBA" id="ARBA00023098"/>
    </source>
</evidence>
<reference evidence="17" key="1">
    <citation type="submission" date="2021-01" db="EMBL/GenBank/DDBJ databases">
        <authorList>
            <person name="Corre E."/>
            <person name="Pelletier E."/>
            <person name="Niang G."/>
            <person name="Scheremetjew M."/>
            <person name="Finn R."/>
            <person name="Kale V."/>
            <person name="Holt S."/>
            <person name="Cochrane G."/>
            <person name="Meng A."/>
            <person name="Brown T."/>
            <person name="Cohen L."/>
        </authorList>
    </citation>
    <scope>NUCLEOTIDE SEQUENCE</scope>
    <source>
        <strain evidence="17">CCMP219</strain>
    </source>
</reference>